<organism evidence="1 2">
    <name type="scientific">Lacticaseibacillus paracasei subsp. paracasei Lpp41</name>
    <dbReference type="NCBI Taxonomy" id="1256208"/>
    <lineage>
        <taxon>Bacteria</taxon>
        <taxon>Bacillati</taxon>
        <taxon>Bacillota</taxon>
        <taxon>Bacilli</taxon>
        <taxon>Lactobacillales</taxon>
        <taxon>Lactobacillaceae</taxon>
        <taxon>Lacticaseibacillus</taxon>
    </lineage>
</organism>
<dbReference type="AlphaFoldDB" id="A0A829HAJ3"/>
<evidence type="ECO:0000313" key="1">
    <source>
        <dbReference type="EMBL" id="EPC76510.1"/>
    </source>
</evidence>
<sequence>VLHRDQLVTGLQQLQAGQVVGKLVVTFDAC</sequence>
<proteinExistence type="predicted"/>
<dbReference type="EMBL" id="ANKE01000002">
    <property type="protein sequence ID" value="EPC76510.1"/>
    <property type="molecule type" value="Genomic_DNA"/>
</dbReference>
<feature type="non-terminal residue" evidence="1">
    <location>
        <position position="1"/>
    </location>
</feature>
<reference evidence="1 2" key="1">
    <citation type="journal article" date="2013" name="PLoS ONE">
        <title>Lactobacillus paracasei comparative genomics: towards species pan-genome definition and exploitation of diversity.</title>
        <authorList>
            <person name="Smokvina T."/>
            <person name="Wels M."/>
            <person name="Polka J."/>
            <person name="Chervaux C."/>
            <person name="Brisse S."/>
            <person name="Boekhorst J."/>
            <person name="van Hylckama Vlieg J.E."/>
            <person name="Siezen R.J."/>
        </authorList>
    </citation>
    <scope>NUCLEOTIDE SEQUENCE [LARGE SCALE GENOMIC DNA]</scope>
    <source>
        <strain evidence="1 2">Lpp41</strain>
    </source>
</reference>
<gene>
    <name evidence="1" type="ORF">Lpp41_00075</name>
</gene>
<protein>
    <submittedName>
        <fullName evidence="1">Medium chain dehydrogenases/reductase (MDR)/zinc-dependent alcohol dehydrogenase-like family protein</fullName>
    </submittedName>
</protein>
<comment type="caution">
    <text evidence="1">The sequence shown here is derived from an EMBL/GenBank/DDBJ whole genome shotgun (WGS) entry which is preliminary data.</text>
</comment>
<accession>A0A829HAJ3</accession>
<dbReference type="Proteomes" id="UP000014244">
    <property type="component" value="Unassembled WGS sequence"/>
</dbReference>
<name>A0A829HAJ3_LACPA</name>
<evidence type="ECO:0000313" key="2">
    <source>
        <dbReference type="Proteomes" id="UP000014244"/>
    </source>
</evidence>